<comment type="caution">
    <text evidence="2">The sequence shown here is derived from an EMBL/GenBank/DDBJ whole genome shotgun (WGS) entry which is preliminary data.</text>
</comment>
<organism evidence="2 3">
    <name type="scientific">Panicum virgatum</name>
    <name type="common">Blackwell switchgrass</name>
    <dbReference type="NCBI Taxonomy" id="38727"/>
    <lineage>
        <taxon>Eukaryota</taxon>
        <taxon>Viridiplantae</taxon>
        <taxon>Streptophyta</taxon>
        <taxon>Embryophyta</taxon>
        <taxon>Tracheophyta</taxon>
        <taxon>Spermatophyta</taxon>
        <taxon>Magnoliopsida</taxon>
        <taxon>Liliopsida</taxon>
        <taxon>Poales</taxon>
        <taxon>Poaceae</taxon>
        <taxon>PACMAD clade</taxon>
        <taxon>Panicoideae</taxon>
        <taxon>Panicodae</taxon>
        <taxon>Paniceae</taxon>
        <taxon>Panicinae</taxon>
        <taxon>Panicum</taxon>
        <taxon>Panicum sect. Hiantes</taxon>
    </lineage>
</organism>
<reference evidence="2" key="1">
    <citation type="submission" date="2020-05" db="EMBL/GenBank/DDBJ databases">
        <title>WGS assembly of Panicum virgatum.</title>
        <authorList>
            <person name="Lovell J.T."/>
            <person name="Jenkins J."/>
            <person name="Shu S."/>
            <person name="Juenger T.E."/>
            <person name="Schmutz J."/>
        </authorList>
    </citation>
    <scope>NUCLEOTIDE SEQUENCE</scope>
    <source>
        <strain evidence="2">AP13</strain>
    </source>
</reference>
<feature type="region of interest" description="Disordered" evidence="1">
    <location>
        <begin position="16"/>
        <end position="54"/>
    </location>
</feature>
<dbReference type="Proteomes" id="UP000823388">
    <property type="component" value="Chromosome 1K"/>
</dbReference>
<feature type="compositionally biased region" description="Polar residues" evidence="1">
    <location>
        <begin position="18"/>
        <end position="30"/>
    </location>
</feature>
<feature type="region of interest" description="Disordered" evidence="1">
    <location>
        <begin position="70"/>
        <end position="99"/>
    </location>
</feature>
<dbReference type="AlphaFoldDB" id="A0A8T0XCY2"/>
<evidence type="ECO:0000313" key="3">
    <source>
        <dbReference type="Proteomes" id="UP000823388"/>
    </source>
</evidence>
<sequence length="131" mass="13413">MFCRRVAAGGVHCHCPATTGSKQARSARLTSSRKRRQAGSARAPLEKQAEPLPTTVTGLTRSFNIVSVWADSDPSTPYIGPRSAASASHGRRSSPRPVVVAGGAAPCPAAAAAGAGVSAGRCCWRRASDDA</sequence>
<accession>A0A8T0XCY2</accession>
<proteinExistence type="predicted"/>
<gene>
    <name evidence="2" type="ORF">PVAP13_1KG119377</name>
</gene>
<protein>
    <submittedName>
        <fullName evidence="2">Uncharacterized protein</fullName>
    </submittedName>
</protein>
<evidence type="ECO:0000313" key="2">
    <source>
        <dbReference type="EMBL" id="KAG2656997.1"/>
    </source>
</evidence>
<dbReference type="EMBL" id="CM029037">
    <property type="protein sequence ID" value="KAG2656997.1"/>
    <property type="molecule type" value="Genomic_DNA"/>
</dbReference>
<name>A0A8T0XCY2_PANVG</name>
<keyword evidence="3" id="KW-1185">Reference proteome</keyword>
<evidence type="ECO:0000256" key="1">
    <source>
        <dbReference type="SAM" id="MobiDB-lite"/>
    </source>
</evidence>